<evidence type="ECO:0000313" key="3">
    <source>
        <dbReference type="Proteomes" id="UP000663193"/>
    </source>
</evidence>
<dbReference type="EMBL" id="CP069031">
    <property type="protein sequence ID" value="QRC99410.1"/>
    <property type="molecule type" value="Genomic_DNA"/>
</dbReference>
<keyword evidence="3" id="KW-1185">Reference proteome</keyword>
<dbReference type="KEGG" id="pno:SNOG_14328"/>
<dbReference type="AlphaFoldDB" id="A0A7U2FAE2"/>
<dbReference type="VEuPathDB" id="FungiDB:JI435_143280"/>
<dbReference type="Proteomes" id="UP000663193">
    <property type="component" value="Chromosome 9"/>
</dbReference>
<evidence type="ECO:0000256" key="1">
    <source>
        <dbReference type="SAM" id="MobiDB-lite"/>
    </source>
</evidence>
<name>A0A7U2FAE2_PHANO</name>
<sequence>MIGHYHRQTMLANPCSRSSSALAAPPQSAPPIMVSASSMPYPEGRAHVRHLQP</sequence>
<dbReference type="RefSeq" id="XP_001804520.1">
    <property type="nucleotide sequence ID" value="XM_001804468.1"/>
</dbReference>
<evidence type="ECO:0000313" key="2">
    <source>
        <dbReference type="EMBL" id="QRC99410.1"/>
    </source>
</evidence>
<reference evidence="3" key="1">
    <citation type="journal article" date="2021" name="BMC Genomics">
        <title>Chromosome-level genome assembly and manually-curated proteome of model necrotroph Parastagonospora nodorum Sn15 reveals a genome-wide trove of candidate effector homologs, and redundancy of virulence-related functions within an accessory chromosome.</title>
        <authorList>
            <person name="Bertazzoni S."/>
            <person name="Jones D.A.B."/>
            <person name="Phan H.T."/>
            <person name="Tan K.-C."/>
            <person name="Hane J.K."/>
        </authorList>
    </citation>
    <scope>NUCLEOTIDE SEQUENCE [LARGE SCALE GENOMIC DNA]</scope>
    <source>
        <strain evidence="3">SN15 / ATCC MYA-4574 / FGSC 10173)</strain>
    </source>
</reference>
<proteinExistence type="predicted"/>
<organism evidence="2 3">
    <name type="scientific">Phaeosphaeria nodorum (strain SN15 / ATCC MYA-4574 / FGSC 10173)</name>
    <name type="common">Glume blotch fungus</name>
    <name type="synonym">Parastagonospora nodorum</name>
    <dbReference type="NCBI Taxonomy" id="321614"/>
    <lineage>
        <taxon>Eukaryota</taxon>
        <taxon>Fungi</taxon>
        <taxon>Dikarya</taxon>
        <taxon>Ascomycota</taxon>
        <taxon>Pezizomycotina</taxon>
        <taxon>Dothideomycetes</taxon>
        <taxon>Pleosporomycetidae</taxon>
        <taxon>Pleosporales</taxon>
        <taxon>Pleosporineae</taxon>
        <taxon>Phaeosphaeriaceae</taxon>
        <taxon>Parastagonospora</taxon>
    </lineage>
</organism>
<feature type="compositionally biased region" description="Low complexity" evidence="1">
    <location>
        <begin position="14"/>
        <end position="26"/>
    </location>
</feature>
<accession>A0A7U2FAE2</accession>
<protein>
    <submittedName>
        <fullName evidence="2">Uncharacterized protein</fullName>
    </submittedName>
</protein>
<gene>
    <name evidence="2" type="ORF">JI435_143280</name>
</gene>
<feature type="region of interest" description="Disordered" evidence="1">
    <location>
        <begin position="1"/>
        <end position="30"/>
    </location>
</feature>